<keyword evidence="4" id="KW-1185">Reference proteome</keyword>
<sequence>MRKTLTTLVWLSAYDVVTTEETATVSELNGDGEPNREPGPALKLRTGLGSKLSVGSGLESRTVSESESKMRTRFVISSKNGTVIRTENRTRIGIMEDTASSVDIEDVEIHITVTRAKATN</sequence>
<organism evidence="3 4">
    <name type="scientific">Eumeta variegata</name>
    <name type="common">Bagworm moth</name>
    <name type="synonym">Eumeta japonica</name>
    <dbReference type="NCBI Taxonomy" id="151549"/>
    <lineage>
        <taxon>Eukaryota</taxon>
        <taxon>Metazoa</taxon>
        <taxon>Ecdysozoa</taxon>
        <taxon>Arthropoda</taxon>
        <taxon>Hexapoda</taxon>
        <taxon>Insecta</taxon>
        <taxon>Pterygota</taxon>
        <taxon>Neoptera</taxon>
        <taxon>Endopterygota</taxon>
        <taxon>Lepidoptera</taxon>
        <taxon>Glossata</taxon>
        <taxon>Ditrysia</taxon>
        <taxon>Tineoidea</taxon>
        <taxon>Psychidae</taxon>
        <taxon>Oiketicinae</taxon>
        <taxon>Eumeta</taxon>
    </lineage>
</organism>
<feature type="signal peptide" evidence="2">
    <location>
        <begin position="1"/>
        <end position="19"/>
    </location>
</feature>
<protein>
    <recommendedName>
        <fullName evidence="5">Secreted protein</fullName>
    </recommendedName>
</protein>
<dbReference type="Proteomes" id="UP000299102">
    <property type="component" value="Unassembled WGS sequence"/>
</dbReference>
<dbReference type="AlphaFoldDB" id="A0A4C1V0E4"/>
<comment type="caution">
    <text evidence="3">The sequence shown here is derived from an EMBL/GenBank/DDBJ whole genome shotgun (WGS) entry which is preliminary data.</text>
</comment>
<dbReference type="EMBL" id="BGZK01000249">
    <property type="protein sequence ID" value="GBP31672.1"/>
    <property type="molecule type" value="Genomic_DNA"/>
</dbReference>
<evidence type="ECO:0008006" key="5">
    <source>
        <dbReference type="Google" id="ProtNLM"/>
    </source>
</evidence>
<evidence type="ECO:0000256" key="2">
    <source>
        <dbReference type="SAM" id="SignalP"/>
    </source>
</evidence>
<evidence type="ECO:0000313" key="3">
    <source>
        <dbReference type="EMBL" id="GBP31672.1"/>
    </source>
</evidence>
<gene>
    <name evidence="3" type="ORF">EVAR_84118_1</name>
</gene>
<proteinExistence type="predicted"/>
<evidence type="ECO:0000313" key="4">
    <source>
        <dbReference type="Proteomes" id="UP000299102"/>
    </source>
</evidence>
<feature type="chain" id="PRO_5020024615" description="Secreted protein" evidence="2">
    <location>
        <begin position="20"/>
        <end position="120"/>
    </location>
</feature>
<evidence type="ECO:0000256" key="1">
    <source>
        <dbReference type="SAM" id="MobiDB-lite"/>
    </source>
</evidence>
<keyword evidence="2" id="KW-0732">Signal</keyword>
<feature type="region of interest" description="Disordered" evidence="1">
    <location>
        <begin position="24"/>
        <end position="46"/>
    </location>
</feature>
<reference evidence="3 4" key="1">
    <citation type="journal article" date="2019" name="Commun. Biol.">
        <title>The bagworm genome reveals a unique fibroin gene that provides high tensile strength.</title>
        <authorList>
            <person name="Kono N."/>
            <person name="Nakamura H."/>
            <person name="Ohtoshi R."/>
            <person name="Tomita M."/>
            <person name="Numata K."/>
            <person name="Arakawa K."/>
        </authorList>
    </citation>
    <scope>NUCLEOTIDE SEQUENCE [LARGE SCALE GENOMIC DNA]</scope>
</reference>
<accession>A0A4C1V0E4</accession>
<name>A0A4C1V0E4_EUMVA</name>